<feature type="signal peptide" evidence="2">
    <location>
        <begin position="1"/>
        <end position="22"/>
    </location>
</feature>
<dbReference type="EMBL" id="OX459959">
    <property type="protein sequence ID" value="CAI9164461.1"/>
    <property type="molecule type" value="Genomic_DNA"/>
</dbReference>
<evidence type="ECO:0000256" key="2">
    <source>
        <dbReference type="SAM" id="SignalP"/>
    </source>
</evidence>
<evidence type="ECO:0000313" key="3">
    <source>
        <dbReference type="EMBL" id="CAI9164461.1"/>
    </source>
</evidence>
<feature type="compositionally biased region" description="Basic and acidic residues" evidence="1">
    <location>
        <begin position="63"/>
        <end position="72"/>
    </location>
</feature>
<accession>A0ABN8YX28</accession>
<proteinExistence type="predicted"/>
<evidence type="ECO:0000313" key="4">
    <source>
        <dbReference type="Proteomes" id="UP001176941"/>
    </source>
</evidence>
<keyword evidence="2" id="KW-0732">Signal</keyword>
<keyword evidence="4" id="KW-1185">Reference proteome</keyword>
<gene>
    <name evidence="3" type="ORF">MRATA1EN1_LOCUS13423</name>
</gene>
<protein>
    <submittedName>
        <fullName evidence="3">Uncharacterized protein</fullName>
    </submittedName>
</protein>
<evidence type="ECO:0000256" key="1">
    <source>
        <dbReference type="SAM" id="MobiDB-lite"/>
    </source>
</evidence>
<feature type="chain" id="PRO_5046963590" evidence="2">
    <location>
        <begin position="23"/>
        <end position="72"/>
    </location>
</feature>
<dbReference type="Proteomes" id="UP001176941">
    <property type="component" value="Chromosome 23"/>
</dbReference>
<organism evidence="3 4">
    <name type="scientific">Rangifer tarandus platyrhynchus</name>
    <name type="common">Svalbard reindeer</name>
    <dbReference type="NCBI Taxonomy" id="3082113"/>
    <lineage>
        <taxon>Eukaryota</taxon>
        <taxon>Metazoa</taxon>
        <taxon>Chordata</taxon>
        <taxon>Craniata</taxon>
        <taxon>Vertebrata</taxon>
        <taxon>Euteleostomi</taxon>
        <taxon>Mammalia</taxon>
        <taxon>Eutheria</taxon>
        <taxon>Laurasiatheria</taxon>
        <taxon>Artiodactyla</taxon>
        <taxon>Ruminantia</taxon>
        <taxon>Pecora</taxon>
        <taxon>Cervidae</taxon>
        <taxon>Odocoileinae</taxon>
        <taxon>Rangifer</taxon>
    </lineage>
</organism>
<reference evidence="3" key="1">
    <citation type="submission" date="2023-04" db="EMBL/GenBank/DDBJ databases">
        <authorList>
            <consortium name="ELIXIR-Norway"/>
        </authorList>
    </citation>
    <scope>NUCLEOTIDE SEQUENCE [LARGE SCALE GENOMIC DNA]</scope>
</reference>
<name>A0ABN8YX28_RANTA</name>
<sequence>MRHTLAPLFSLVFCLIISELLGCAKEGPPRAGTGLPRPGPPAPGQQPLSAACVSTEPRWSGRAHSEEKRGAA</sequence>
<feature type="region of interest" description="Disordered" evidence="1">
    <location>
        <begin position="27"/>
        <end position="72"/>
    </location>
</feature>